<keyword evidence="3" id="KW-0698">rRNA processing</keyword>
<dbReference type="InterPro" id="IPR002759">
    <property type="entry name" value="Pop5/Rpp14/Rnp2-like"/>
</dbReference>
<evidence type="ECO:0000313" key="9">
    <source>
        <dbReference type="Proteomes" id="UP000031512"/>
    </source>
</evidence>
<evidence type="ECO:0000256" key="5">
    <source>
        <dbReference type="ARBA" id="ARBA00023242"/>
    </source>
</evidence>
<evidence type="ECO:0000256" key="3">
    <source>
        <dbReference type="ARBA" id="ARBA00022552"/>
    </source>
</evidence>
<dbReference type="InterPro" id="IPR038085">
    <property type="entry name" value="Rnp2-like_sf"/>
</dbReference>
<proteinExistence type="inferred from homology"/>
<name>L0AZJ2_THEEQ</name>
<dbReference type="Proteomes" id="UP000031512">
    <property type="component" value="Chromosome 1"/>
</dbReference>
<gene>
    <name evidence="8" type="ORF">BEWA_032590</name>
</gene>
<dbReference type="GO" id="GO:0033204">
    <property type="term" value="F:ribonuclease P RNA binding"/>
    <property type="evidence" value="ECO:0007669"/>
    <property type="project" value="InterPro"/>
</dbReference>
<accession>L0AZJ2</accession>
<dbReference type="PANTHER" id="PTHR48414:SF1">
    <property type="entry name" value="POP5 HOMOLOG, RIBONUCLEASE P_MRP SUBUNIT"/>
    <property type="match status" value="1"/>
</dbReference>
<dbReference type="EMBL" id="CP001669">
    <property type="protein sequence ID" value="AFZ80406.1"/>
    <property type="molecule type" value="Genomic_DNA"/>
</dbReference>
<dbReference type="RefSeq" id="XP_004830072.1">
    <property type="nucleotide sequence ID" value="XM_004830015.1"/>
</dbReference>
<dbReference type="GO" id="GO:0005634">
    <property type="term" value="C:nucleus"/>
    <property type="evidence" value="ECO:0007669"/>
    <property type="project" value="UniProtKB-SubCell"/>
</dbReference>
<dbReference type="AlphaFoldDB" id="L0AZJ2"/>
<keyword evidence="9" id="KW-1185">Reference proteome</keyword>
<protein>
    <recommendedName>
        <fullName evidence="6 7">Ribonuclease P/MRP protein subunit POP5</fullName>
    </recommendedName>
</protein>
<dbReference type="KEGG" id="beq:BEWA_032590"/>
<reference evidence="8 9" key="1">
    <citation type="journal article" date="2012" name="BMC Genomics">
        <title>Comparative genomic analysis and phylogenetic position of Theileria equi.</title>
        <authorList>
            <person name="Kappmeyer L.S."/>
            <person name="Thiagarajan M."/>
            <person name="Herndon D.R."/>
            <person name="Ramsay J.D."/>
            <person name="Caler E."/>
            <person name="Djikeng A."/>
            <person name="Gillespie J.J."/>
            <person name="Lau A.O."/>
            <person name="Roalson E.H."/>
            <person name="Silva J.C."/>
            <person name="Silva M.G."/>
            <person name="Suarez C.E."/>
            <person name="Ueti M.W."/>
            <person name="Nene V.M."/>
            <person name="Mealey R.H."/>
            <person name="Knowles D.P."/>
            <person name="Brayton K.A."/>
        </authorList>
    </citation>
    <scope>NUCLEOTIDE SEQUENCE [LARGE SCALE GENOMIC DNA]</scope>
    <source>
        <strain evidence="8 9">WA</strain>
    </source>
</reference>
<dbReference type="Pfam" id="PF01900">
    <property type="entry name" value="RNase_P_Rpp14"/>
    <property type="match status" value="1"/>
</dbReference>
<organism evidence="8 9">
    <name type="scientific">Theileria equi strain WA</name>
    <dbReference type="NCBI Taxonomy" id="1537102"/>
    <lineage>
        <taxon>Eukaryota</taxon>
        <taxon>Sar</taxon>
        <taxon>Alveolata</taxon>
        <taxon>Apicomplexa</taxon>
        <taxon>Aconoidasida</taxon>
        <taxon>Piroplasmida</taxon>
        <taxon>Theileriidae</taxon>
        <taxon>Theileria</taxon>
    </lineage>
</organism>
<dbReference type="eggNOG" id="KOG3361">
    <property type="taxonomic scope" value="Eukaryota"/>
</dbReference>
<evidence type="ECO:0000313" key="8">
    <source>
        <dbReference type="EMBL" id="AFZ80406.1"/>
    </source>
</evidence>
<evidence type="ECO:0000256" key="7">
    <source>
        <dbReference type="PIRNR" id="PIRNR023803"/>
    </source>
</evidence>
<comment type="function">
    <text evidence="7">Component of ribonuclease P, a protein complex that generates mature tRNA molecules by cleaving their 5'-ends.</text>
</comment>
<dbReference type="GeneID" id="15803688"/>
<evidence type="ECO:0000256" key="6">
    <source>
        <dbReference type="ARBA" id="ARBA00044198"/>
    </source>
</evidence>
<comment type="subcellular location">
    <subcellularLocation>
        <location evidence="1">Nucleus</location>
    </subcellularLocation>
</comment>
<evidence type="ECO:0000256" key="4">
    <source>
        <dbReference type="ARBA" id="ARBA00022694"/>
    </source>
</evidence>
<evidence type="ECO:0000256" key="1">
    <source>
        <dbReference type="ARBA" id="ARBA00004123"/>
    </source>
</evidence>
<comment type="similarity">
    <text evidence="2 7">Belongs to the eukaryotic/archaeal RNase P protein component 2 family.</text>
</comment>
<dbReference type="PIRSF" id="PIRSF023803">
    <property type="entry name" value="Ribonuclease_P_prd"/>
    <property type="match status" value="1"/>
</dbReference>
<dbReference type="SUPFAM" id="SSF160350">
    <property type="entry name" value="Rnp2-like"/>
    <property type="match status" value="1"/>
</dbReference>
<keyword evidence="5" id="KW-0539">Nucleus</keyword>
<dbReference type="OrthoDB" id="366016at2759"/>
<dbReference type="PANTHER" id="PTHR48414">
    <property type="entry name" value="POP5 HOMOLOG, RIBONUCLEASE P_MRP SUBUNIT"/>
    <property type="match status" value="1"/>
</dbReference>
<dbReference type="STRING" id="1537102.L0AZJ2"/>
<dbReference type="GO" id="GO:0001682">
    <property type="term" value="P:tRNA 5'-leader removal"/>
    <property type="evidence" value="ECO:0007669"/>
    <property type="project" value="InterPro"/>
</dbReference>
<keyword evidence="4 7" id="KW-0819">tRNA processing</keyword>
<dbReference type="InterPro" id="IPR016819">
    <property type="entry name" value="RNase_P/MRP_POP5"/>
</dbReference>
<dbReference type="VEuPathDB" id="PiroplasmaDB:BEWA_032590"/>
<sequence>MTRVKNRWIVVRVLLKDELVRTVDQLERILKPDVLIAKITQTSKLLYGNIKGNFISSSISISYINTNESLVLFHSRRHFLDEFLCILSFIDKIQKVGVSLEVIHVSGTLHQTRKFIFNRILDTLSQLSALRLSNRAQETPS</sequence>
<evidence type="ECO:0000256" key="2">
    <source>
        <dbReference type="ARBA" id="ARBA00010800"/>
    </source>
</evidence>
<dbReference type="GO" id="GO:0030677">
    <property type="term" value="C:ribonuclease P complex"/>
    <property type="evidence" value="ECO:0007669"/>
    <property type="project" value="InterPro"/>
</dbReference>
<dbReference type="GO" id="GO:0006364">
    <property type="term" value="P:rRNA processing"/>
    <property type="evidence" value="ECO:0007669"/>
    <property type="project" value="UniProtKB-KW"/>
</dbReference>
<dbReference type="Gene3D" id="3.30.70.3250">
    <property type="entry name" value="Ribonuclease P, Pop5 subunit"/>
    <property type="match status" value="1"/>
</dbReference>